<proteinExistence type="predicted"/>
<reference evidence="2 3" key="1">
    <citation type="journal article" date="2011" name="PLoS Pathog.">
        <title>Endophytic Life Strategies Decoded by Genome and Transcriptome Analyses of the Mutualistic Root Symbiont Piriformospora indica.</title>
        <authorList>
            <person name="Zuccaro A."/>
            <person name="Lahrmann U."/>
            <person name="Guldener U."/>
            <person name="Langen G."/>
            <person name="Pfiffi S."/>
            <person name="Biedenkopf D."/>
            <person name="Wong P."/>
            <person name="Samans B."/>
            <person name="Grimm C."/>
            <person name="Basiewicz M."/>
            <person name="Murat C."/>
            <person name="Martin F."/>
            <person name="Kogel K.H."/>
        </authorList>
    </citation>
    <scope>NUCLEOTIDE SEQUENCE [LARGE SCALE GENOMIC DNA]</scope>
    <source>
        <strain evidence="2 3">DSM 11827</strain>
    </source>
</reference>
<name>G4U1P2_SERID</name>
<feature type="compositionally biased region" description="Polar residues" evidence="1">
    <location>
        <begin position="168"/>
        <end position="184"/>
    </location>
</feature>
<gene>
    <name evidence="2" type="ORF">PIIN_11462</name>
</gene>
<organism evidence="2 3">
    <name type="scientific">Serendipita indica (strain DSM 11827)</name>
    <name type="common">Root endophyte fungus</name>
    <name type="synonym">Piriformospora indica</name>
    <dbReference type="NCBI Taxonomy" id="1109443"/>
    <lineage>
        <taxon>Eukaryota</taxon>
        <taxon>Fungi</taxon>
        <taxon>Dikarya</taxon>
        <taxon>Basidiomycota</taxon>
        <taxon>Agaricomycotina</taxon>
        <taxon>Agaricomycetes</taxon>
        <taxon>Sebacinales</taxon>
        <taxon>Serendipitaceae</taxon>
        <taxon>Serendipita</taxon>
    </lineage>
</organism>
<dbReference type="InParanoid" id="G4U1P2"/>
<keyword evidence="3" id="KW-1185">Reference proteome</keyword>
<dbReference type="AlphaFoldDB" id="G4U1P2"/>
<evidence type="ECO:0000313" key="2">
    <source>
        <dbReference type="EMBL" id="CCA77485.1"/>
    </source>
</evidence>
<evidence type="ECO:0000313" key="3">
    <source>
        <dbReference type="Proteomes" id="UP000007148"/>
    </source>
</evidence>
<accession>G4U1P2</accession>
<sequence length="184" mass="20476">MGLLFAHLEVTGCPELSDGLSEVQESLQKLYNFISGLKKMDSELARYSDEFKSGGLNRTGHYSAVTREGLENILKKRGDATHIISTGKQGFPSSNALPDSKSIIRLQKRLSSLGNDLQRISFLSHGDFLSWFEISIETQEQAGWDPCELEDEPSKTRVLPRGKKKPTDITQQRPPVLLSAQNSL</sequence>
<evidence type="ECO:0000256" key="1">
    <source>
        <dbReference type="SAM" id="MobiDB-lite"/>
    </source>
</evidence>
<dbReference type="HOGENOM" id="CLU_101467_0_0_1"/>
<feature type="region of interest" description="Disordered" evidence="1">
    <location>
        <begin position="143"/>
        <end position="184"/>
    </location>
</feature>
<comment type="caution">
    <text evidence="2">The sequence shown here is derived from an EMBL/GenBank/DDBJ whole genome shotgun (WGS) entry which is preliminary data.</text>
</comment>
<dbReference type="Proteomes" id="UP000007148">
    <property type="component" value="Unassembled WGS sequence"/>
</dbReference>
<dbReference type="EMBL" id="CAFZ01001648">
    <property type="protein sequence ID" value="CCA77485.1"/>
    <property type="molecule type" value="Genomic_DNA"/>
</dbReference>
<protein>
    <submittedName>
        <fullName evidence="2">Uncharacterized protein</fullName>
    </submittedName>
</protein>